<dbReference type="Proteomes" id="UP000235670">
    <property type="component" value="Unassembled WGS sequence"/>
</dbReference>
<evidence type="ECO:0000313" key="2">
    <source>
        <dbReference type="Proteomes" id="UP000235670"/>
    </source>
</evidence>
<evidence type="ECO:0000313" key="1">
    <source>
        <dbReference type="EMBL" id="PMC52400.1"/>
    </source>
</evidence>
<dbReference type="OrthoDB" id="882812at2"/>
<comment type="caution">
    <text evidence="1">The sequence shown here is derived from an EMBL/GenBank/DDBJ whole genome shotgun (WGS) entry which is preliminary data.</text>
</comment>
<gene>
    <name evidence="1" type="ORF">CJ218_04555</name>
</gene>
<protein>
    <submittedName>
        <fullName evidence="1">Uncharacterized protein</fullName>
    </submittedName>
</protein>
<dbReference type="AlphaFoldDB" id="A0A2N6SER7"/>
<reference evidence="1 2" key="1">
    <citation type="submission" date="2017-09" db="EMBL/GenBank/DDBJ databases">
        <title>Bacterial strain isolated from the female urinary microbiota.</title>
        <authorList>
            <person name="Thomas-White K."/>
            <person name="Kumar N."/>
            <person name="Forster S."/>
            <person name="Putonti C."/>
            <person name="Lawley T."/>
            <person name="Wolfe A.J."/>
        </authorList>
    </citation>
    <scope>NUCLEOTIDE SEQUENCE [LARGE SCALE GENOMIC DNA]</scope>
    <source>
        <strain evidence="1 2">UMB0186</strain>
    </source>
</reference>
<proteinExistence type="predicted"/>
<dbReference type="RefSeq" id="WP_102189778.1">
    <property type="nucleotide sequence ID" value="NZ_PNGT01000004.1"/>
</dbReference>
<name>A0A2N6SER7_9BACL</name>
<dbReference type="EMBL" id="PNGT01000004">
    <property type="protein sequence ID" value="PMC52400.1"/>
    <property type="molecule type" value="Genomic_DNA"/>
</dbReference>
<organism evidence="1 2">
    <name type="scientific">Gemella sanguinis</name>
    <dbReference type="NCBI Taxonomy" id="84135"/>
    <lineage>
        <taxon>Bacteria</taxon>
        <taxon>Bacillati</taxon>
        <taxon>Bacillota</taxon>
        <taxon>Bacilli</taxon>
        <taxon>Bacillales</taxon>
        <taxon>Gemellaceae</taxon>
        <taxon>Gemella</taxon>
    </lineage>
</organism>
<accession>A0A2N6SER7</accession>
<sequence length="256" mass="30108">MSLDLFIFEKREEIKTSLDVLSYLKEFSRYKEDKDYNSLEGCSPVITAWAKEMFKHFPPMNGEYALPDEIAFSSEDIEDHLTDYTLGKHGAICSFSYNVIDDALDFLLDIFDEYNIGVYDFNNIDDIIGFDIEILKYKTESTNITPCTWNEVENSIYTLDNPERKSAYLSLWFDINEKNSSFLQCAPIYKEPSFFSRLFNKDKITEINGYALELKNDKNIYRTVIQNKKQLREIIKSWCFDRKLPDISKYKKVSNL</sequence>